<organism evidence="2">
    <name type="scientific">marine metagenome</name>
    <dbReference type="NCBI Taxonomy" id="408172"/>
    <lineage>
        <taxon>unclassified sequences</taxon>
        <taxon>metagenomes</taxon>
        <taxon>ecological metagenomes</taxon>
    </lineage>
</organism>
<protein>
    <recommendedName>
        <fullName evidence="1">Nucleotidyl transferase domain-containing protein</fullName>
    </recommendedName>
</protein>
<name>A0A382S8G3_9ZZZZ</name>
<dbReference type="AlphaFoldDB" id="A0A382S8G3"/>
<reference evidence="2" key="1">
    <citation type="submission" date="2018-05" db="EMBL/GenBank/DDBJ databases">
        <authorList>
            <person name="Lanie J.A."/>
            <person name="Ng W.-L."/>
            <person name="Kazmierczak K.M."/>
            <person name="Andrzejewski T.M."/>
            <person name="Davidsen T.M."/>
            <person name="Wayne K.J."/>
            <person name="Tettelin H."/>
            <person name="Glass J.I."/>
            <person name="Rusch D."/>
            <person name="Podicherti R."/>
            <person name="Tsui H.-C.T."/>
            <person name="Winkler M.E."/>
        </authorList>
    </citation>
    <scope>NUCLEOTIDE SEQUENCE</scope>
</reference>
<dbReference type="PANTHER" id="PTHR47183">
    <property type="entry name" value="GLUCOSE-1-PHOSPHATE CYTIDYLYLTRANSFERASE-RELATED"/>
    <property type="match status" value="1"/>
</dbReference>
<dbReference type="InterPro" id="IPR046981">
    <property type="entry name" value="G1P_cyt_trans"/>
</dbReference>
<dbReference type="EMBL" id="UINC01126769">
    <property type="protein sequence ID" value="SVD05467.1"/>
    <property type="molecule type" value="Genomic_DNA"/>
</dbReference>
<feature type="non-terminal residue" evidence="2">
    <location>
        <position position="213"/>
    </location>
</feature>
<dbReference type="GO" id="GO:0009243">
    <property type="term" value="P:O antigen biosynthetic process"/>
    <property type="evidence" value="ECO:0007669"/>
    <property type="project" value="InterPro"/>
</dbReference>
<gene>
    <name evidence="2" type="ORF">METZ01_LOCUS358321</name>
</gene>
<evidence type="ECO:0000259" key="1">
    <source>
        <dbReference type="Pfam" id="PF00483"/>
    </source>
</evidence>
<dbReference type="InterPro" id="IPR013446">
    <property type="entry name" value="G1P_cyt_trans-like"/>
</dbReference>
<accession>A0A382S8G3</accession>
<dbReference type="Pfam" id="PF00483">
    <property type="entry name" value="NTP_transferase"/>
    <property type="match status" value="1"/>
</dbReference>
<dbReference type="InterPro" id="IPR029044">
    <property type="entry name" value="Nucleotide-diphossugar_trans"/>
</dbReference>
<dbReference type="PANTHER" id="PTHR47183:SF1">
    <property type="entry name" value="GLUCOSE-1-PHOSPHATE CYTIDYLYLTRANSFERASE"/>
    <property type="match status" value="1"/>
</dbReference>
<dbReference type="SUPFAM" id="SSF53448">
    <property type="entry name" value="Nucleotide-diphospho-sugar transferases"/>
    <property type="match status" value="1"/>
</dbReference>
<dbReference type="NCBIfam" id="TIGR02623">
    <property type="entry name" value="G1P_cyt_trans"/>
    <property type="match status" value="1"/>
</dbReference>
<evidence type="ECO:0000313" key="2">
    <source>
        <dbReference type="EMBL" id="SVD05467.1"/>
    </source>
</evidence>
<dbReference type="Gene3D" id="3.90.550.10">
    <property type="entry name" value="Spore Coat Polysaccharide Biosynthesis Protein SpsA, Chain A"/>
    <property type="match status" value="1"/>
</dbReference>
<dbReference type="InterPro" id="IPR005835">
    <property type="entry name" value="NTP_transferase_dom"/>
</dbReference>
<feature type="domain" description="Nucleotidyl transferase" evidence="1">
    <location>
        <begin position="2"/>
        <end position="209"/>
    </location>
</feature>
<sequence>VKTIILAGGLGTRLAEETERRPKPMVEIGGRPILWHIMKLYAHYGFHEFTIALGYKGEIIKRFFMDYRLITSSLKVTLGDERINWHTGPEEKWTVDLIDTGIETQTGGRLKRVAQTIKNEPFMMTYGDGVADINIRELVKFHKSHGKLATVTAVRPPARFGSLSLEGSNVISFAEKPQLKEGWINGGYFVFEPQIADYINDDETDLHREPLEQ</sequence>
<feature type="non-terminal residue" evidence="2">
    <location>
        <position position="1"/>
    </location>
</feature>
<dbReference type="GO" id="GO:0047343">
    <property type="term" value="F:glucose-1-phosphate cytidylyltransferase activity"/>
    <property type="evidence" value="ECO:0007669"/>
    <property type="project" value="InterPro"/>
</dbReference>
<proteinExistence type="predicted"/>